<evidence type="ECO:0000259" key="2">
    <source>
        <dbReference type="Pfam" id="PF07811"/>
    </source>
</evidence>
<evidence type="ECO:0000313" key="3">
    <source>
        <dbReference type="EMBL" id="GGA39396.1"/>
    </source>
</evidence>
<reference evidence="3 4" key="1">
    <citation type="journal article" date="2014" name="Int. J. Syst. Evol. Microbiol.">
        <title>Complete genome sequence of Corynebacterium casei LMG S-19264T (=DSM 44701T), isolated from a smear-ripened cheese.</title>
        <authorList>
            <consortium name="US DOE Joint Genome Institute (JGI-PGF)"/>
            <person name="Walter F."/>
            <person name="Albersmeier A."/>
            <person name="Kalinowski J."/>
            <person name="Ruckert C."/>
        </authorList>
    </citation>
    <scope>NUCLEOTIDE SEQUENCE [LARGE SCALE GENOMIC DNA]</scope>
    <source>
        <strain evidence="3 4">CGMCC 1.15896</strain>
    </source>
</reference>
<dbReference type="RefSeq" id="WP_127073366.1">
    <property type="nucleotide sequence ID" value="NZ_BMKB01000001.1"/>
</dbReference>
<keyword evidence="1" id="KW-1133">Transmembrane helix</keyword>
<accession>A0A916VV98</accession>
<sequence>MAKRNKRQIRVVDLLARRFRRDERGAMMIEFGILAPIFFAVVGAILEISVFFLAGQILDGAVHDSARMIRIGQVQQQGINADGYRAEICDRLYHMFNCNELRISVRQLPSFANFSTGTPVDTETGDWTFSPAYQPGQGQTIVLVEAYYKWPTILAIPGLMSNVLPDGTRLLAAARVFRNEPFPWGPVPAS</sequence>
<gene>
    <name evidence="3" type="primary">tadG1</name>
    <name evidence="3" type="ORF">GCM10011499_06060</name>
</gene>
<dbReference type="EMBL" id="BMKB01000001">
    <property type="protein sequence ID" value="GGA39396.1"/>
    <property type="molecule type" value="Genomic_DNA"/>
</dbReference>
<dbReference type="OrthoDB" id="7349713at2"/>
<protein>
    <submittedName>
        <fullName evidence="3">Pilus assembly protein TadG</fullName>
    </submittedName>
</protein>
<comment type="caution">
    <text evidence="3">The sequence shown here is derived from an EMBL/GenBank/DDBJ whole genome shotgun (WGS) entry which is preliminary data.</text>
</comment>
<keyword evidence="4" id="KW-1185">Reference proteome</keyword>
<keyword evidence="1" id="KW-0812">Transmembrane</keyword>
<evidence type="ECO:0000313" key="4">
    <source>
        <dbReference type="Proteomes" id="UP000596977"/>
    </source>
</evidence>
<organism evidence="3 4">
    <name type="scientific">Pelagibacterium lentulum</name>
    <dbReference type="NCBI Taxonomy" id="2029865"/>
    <lineage>
        <taxon>Bacteria</taxon>
        <taxon>Pseudomonadati</taxon>
        <taxon>Pseudomonadota</taxon>
        <taxon>Alphaproteobacteria</taxon>
        <taxon>Hyphomicrobiales</taxon>
        <taxon>Devosiaceae</taxon>
        <taxon>Pelagibacterium</taxon>
    </lineage>
</organism>
<dbReference type="InterPro" id="IPR012495">
    <property type="entry name" value="TadE-like_dom"/>
</dbReference>
<name>A0A916VV98_9HYPH</name>
<evidence type="ECO:0000256" key="1">
    <source>
        <dbReference type="SAM" id="Phobius"/>
    </source>
</evidence>
<dbReference type="AlphaFoldDB" id="A0A916VV98"/>
<feature type="transmembrane region" description="Helical" evidence="1">
    <location>
        <begin position="27"/>
        <end position="54"/>
    </location>
</feature>
<keyword evidence="1" id="KW-0472">Membrane</keyword>
<proteinExistence type="predicted"/>
<feature type="domain" description="TadE-like" evidence="2">
    <location>
        <begin position="25"/>
        <end position="67"/>
    </location>
</feature>
<dbReference type="Proteomes" id="UP000596977">
    <property type="component" value="Unassembled WGS sequence"/>
</dbReference>
<dbReference type="Pfam" id="PF07811">
    <property type="entry name" value="TadE"/>
    <property type="match status" value="1"/>
</dbReference>